<dbReference type="RefSeq" id="WP_084706483.1">
    <property type="nucleotide sequence ID" value="NZ_JAMDMJ010000029.1"/>
</dbReference>
<evidence type="ECO:0000259" key="1">
    <source>
        <dbReference type="Pfam" id="PF13683"/>
    </source>
</evidence>
<accession>A0A410WXJ6</accession>
<dbReference type="OrthoDB" id="9781005at2"/>
<dbReference type="Gene3D" id="3.30.420.10">
    <property type="entry name" value="Ribonuclease H-like superfamily/Ribonuclease H"/>
    <property type="match status" value="1"/>
</dbReference>
<evidence type="ECO:0000313" key="3">
    <source>
        <dbReference type="Proteomes" id="UP000288943"/>
    </source>
</evidence>
<name>A0A410WXJ6_9BACL</name>
<dbReference type="Proteomes" id="UP000288943">
    <property type="component" value="Chromosome"/>
</dbReference>
<evidence type="ECO:0000313" key="2">
    <source>
        <dbReference type="EMBL" id="QAV19104.1"/>
    </source>
</evidence>
<dbReference type="PANTHER" id="PTHR46889">
    <property type="entry name" value="TRANSPOSASE INSF FOR INSERTION SEQUENCE IS3B-RELATED"/>
    <property type="match status" value="1"/>
</dbReference>
<dbReference type="PANTHER" id="PTHR46889:SF4">
    <property type="entry name" value="TRANSPOSASE INSO FOR INSERTION SEQUENCE ELEMENT IS911B-RELATED"/>
    <property type="match status" value="1"/>
</dbReference>
<dbReference type="EMBL" id="CP026520">
    <property type="protein sequence ID" value="QAV19104.1"/>
    <property type="molecule type" value="Genomic_DNA"/>
</dbReference>
<organism evidence="2 3">
    <name type="scientific">Paenibacillus chitinolyticus</name>
    <dbReference type="NCBI Taxonomy" id="79263"/>
    <lineage>
        <taxon>Bacteria</taxon>
        <taxon>Bacillati</taxon>
        <taxon>Bacillota</taxon>
        <taxon>Bacilli</taxon>
        <taxon>Bacillales</taxon>
        <taxon>Paenibacillaceae</taxon>
        <taxon>Paenibacillus</taxon>
    </lineage>
</organism>
<gene>
    <name evidence="2" type="ORF">PC41400_16025</name>
</gene>
<sequence>MKTSMSRKGSCWNNACVESFIGHLRTECLRLHTFSSEVQLTEAVERYIYFYNHERFQEKNKQP</sequence>
<dbReference type="InterPro" id="IPR050900">
    <property type="entry name" value="Transposase_IS3/IS150/IS904"/>
</dbReference>
<dbReference type="SUPFAM" id="SSF53098">
    <property type="entry name" value="Ribonuclease H-like"/>
    <property type="match status" value="1"/>
</dbReference>
<proteinExistence type="predicted"/>
<dbReference type="GO" id="GO:0015074">
    <property type="term" value="P:DNA integration"/>
    <property type="evidence" value="ECO:0007669"/>
    <property type="project" value="InterPro"/>
</dbReference>
<dbReference type="InterPro" id="IPR001584">
    <property type="entry name" value="Integrase_cat-core"/>
</dbReference>
<dbReference type="GO" id="GO:0003676">
    <property type="term" value="F:nucleic acid binding"/>
    <property type="evidence" value="ECO:0007669"/>
    <property type="project" value="InterPro"/>
</dbReference>
<reference evidence="2 3" key="1">
    <citation type="submission" date="2018-01" db="EMBL/GenBank/DDBJ databases">
        <title>The whole genome sequencing and assembly of Paenibacillus chitinolyticus KCCM 41400 strain.</title>
        <authorList>
            <person name="Kim J.-Y."/>
            <person name="Park M.-K."/>
            <person name="Lee Y.-J."/>
            <person name="Yi H."/>
            <person name="Bahn Y.-S."/>
            <person name="Kim J.F."/>
            <person name="Lee D.-W."/>
        </authorList>
    </citation>
    <scope>NUCLEOTIDE SEQUENCE [LARGE SCALE GENOMIC DNA]</scope>
    <source>
        <strain evidence="2 3">KCCM 41400</strain>
    </source>
</reference>
<protein>
    <recommendedName>
        <fullName evidence="1">Integrase catalytic domain-containing protein</fullName>
    </recommendedName>
</protein>
<dbReference type="Pfam" id="PF13683">
    <property type="entry name" value="rve_3"/>
    <property type="match status" value="1"/>
</dbReference>
<dbReference type="KEGG" id="pchi:PC41400_16025"/>
<feature type="domain" description="Integrase catalytic" evidence="1">
    <location>
        <begin position="2"/>
        <end position="55"/>
    </location>
</feature>
<dbReference type="InterPro" id="IPR036397">
    <property type="entry name" value="RNaseH_sf"/>
</dbReference>
<dbReference type="InterPro" id="IPR012337">
    <property type="entry name" value="RNaseH-like_sf"/>
</dbReference>
<dbReference type="AlphaFoldDB" id="A0A410WXJ6"/>